<dbReference type="GO" id="GO:0004252">
    <property type="term" value="F:serine-type endopeptidase activity"/>
    <property type="evidence" value="ECO:0007669"/>
    <property type="project" value="InterPro"/>
</dbReference>
<keyword evidence="1 6" id="KW-0645">Protease</keyword>
<name>A0A4P6JUZ9_KTERU</name>
<dbReference type="SUPFAM" id="SSF52743">
    <property type="entry name" value="Subtilisin-like"/>
    <property type="match status" value="1"/>
</dbReference>
<dbReference type="InterPro" id="IPR030400">
    <property type="entry name" value="Sedolisin_dom"/>
</dbReference>
<dbReference type="PANTHER" id="PTHR14218">
    <property type="entry name" value="PROTEASE S8 TRIPEPTIDYL PEPTIDASE I CLN2"/>
    <property type="match status" value="1"/>
</dbReference>
<dbReference type="InterPro" id="IPR000209">
    <property type="entry name" value="Peptidase_S8/S53_dom"/>
</dbReference>
<dbReference type="Pfam" id="PF00082">
    <property type="entry name" value="Peptidase_S8"/>
    <property type="match status" value="1"/>
</dbReference>
<dbReference type="Gene3D" id="3.40.50.200">
    <property type="entry name" value="Peptidase S8/S53 domain"/>
    <property type="match status" value="1"/>
</dbReference>
<dbReference type="OrthoDB" id="263396at2"/>
<accession>A0A4P6JUZ9</accession>
<dbReference type="PROSITE" id="PS00138">
    <property type="entry name" value="SUBTILASE_SER"/>
    <property type="match status" value="1"/>
</dbReference>
<dbReference type="InterPro" id="IPR036852">
    <property type="entry name" value="Peptidase_S8/S53_dom_sf"/>
</dbReference>
<keyword evidence="4" id="KW-0732">Signal</keyword>
<evidence type="ECO:0000313" key="7">
    <source>
        <dbReference type="Proteomes" id="UP000290365"/>
    </source>
</evidence>
<evidence type="ECO:0000256" key="1">
    <source>
        <dbReference type="ARBA" id="ARBA00022670"/>
    </source>
</evidence>
<evidence type="ECO:0000313" key="6">
    <source>
        <dbReference type="EMBL" id="QBD79215.1"/>
    </source>
</evidence>
<gene>
    <name evidence="6" type="ORF">EPA93_25830</name>
</gene>
<evidence type="ECO:0000256" key="4">
    <source>
        <dbReference type="SAM" id="SignalP"/>
    </source>
</evidence>
<protein>
    <submittedName>
        <fullName evidence="6">Protease</fullName>
    </submittedName>
</protein>
<dbReference type="CDD" id="cd04056">
    <property type="entry name" value="Peptidases_S53"/>
    <property type="match status" value="1"/>
</dbReference>
<sequence length="432" mass="46141">MPRWPRLIALLFMLLLFSACQTNGGNGSQVATSKPAWINASTLLDTCPAELKKVKNCYTPYGLRRAYGLETLTEQGFTGKGQTVVDIVSYGSPFLQKDLDVFSKQFGLPPVKVQVIAPLGTVPFDANNAEMVGWAEETELDVEMIHALAPEAQIVVMTSPVDETEGTIGLPEFLKLEQYAVNHHLGQIFSQSFVATEVTLKDGAGQQLVKDYSDFYRRITTQEGWTILSGSGDHGATDWTDLAGSKLSPTPVVNFPADVPWVTSVGGTVLQHTATGYAEQAWKGSGGGSSQFFSQPDYQKNLPPTVQSQLAGRRGLPDLAADASPDTSMAIYFAGSWNQVGGTSASTPLVAGIVAVANQTAGHALGFLNPGIYKMAAQKQTRDFRDITEGDNSVDGPVKVQGFAAATGWDAVTGWGSPQASQFIPDLITALK</sequence>
<keyword evidence="7" id="KW-1185">Reference proteome</keyword>
<dbReference type="PANTHER" id="PTHR14218:SF15">
    <property type="entry name" value="TRIPEPTIDYL-PEPTIDASE 1"/>
    <property type="match status" value="1"/>
</dbReference>
<dbReference type="EMBL" id="CP035758">
    <property type="protein sequence ID" value="QBD79215.1"/>
    <property type="molecule type" value="Genomic_DNA"/>
</dbReference>
<keyword evidence="2" id="KW-0378">Hydrolase</keyword>
<organism evidence="6 7">
    <name type="scientific">Ktedonosporobacter rubrisoli</name>
    <dbReference type="NCBI Taxonomy" id="2509675"/>
    <lineage>
        <taxon>Bacteria</taxon>
        <taxon>Bacillati</taxon>
        <taxon>Chloroflexota</taxon>
        <taxon>Ktedonobacteria</taxon>
        <taxon>Ktedonobacterales</taxon>
        <taxon>Ktedonosporobacteraceae</taxon>
        <taxon>Ktedonosporobacter</taxon>
    </lineage>
</organism>
<evidence type="ECO:0000259" key="5">
    <source>
        <dbReference type="PROSITE" id="PS51695"/>
    </source>
</evidence>
<feature type="domain" description="Peptidase S53" evidence="5">
    <location>
        <begin position="57"/>
        <end position="430"/>
    </location>
</feature>
<keyword evidence="3" id="KW-0720">Serine protease</keyword>
<dbReference type="GO" id="GO:0008240">
    <property type="term" value="F:tripeptidyl-peptidase activity"/>
    <property type="evidence" value="ECO:0007669"/>
    <property type="project" value="TreeGrafter"/>
</dbReference>
<dbReference type="Proteomes" id="UP000290365">
    <property type="component" value="Chromosome"/>
</dbReference>
<feature type="chain" id="PRO_5020689562" evidence="4">
    <location>
        <begin position="25"/>
        <end position="432"/>
    </location>
</feature>
<dbReference type="AlphaFoldDB" id="A0A4P6JUZ9"/>
<evidence type="ECO:0000256" key="3">
    <source>
        <dbReference type="ARBA" id="ARBA00022825"/>
    </source>
</evidence>
<proteinExistence type="predicted"/>
<dbReference type="KEGG" id="kbs:EPA93_25830"/>
<dbReference type="InterPro" id="IPR023828">
    <property type="entry name" value="Peptidase_S8_Ser-AS"/>
</dbReference>
<dbReference type="GO" id="GO:0006508">
    <property type="term" value="P:proteolysis"/>
    <property type="evidence" value="ECO:0007669"/>
    <property type="project" value="UniProtKB-KW"/>
</dbReference>
<dbReference type="InterPro" id="IPR050819">
    <property type="entry name" value="Tripeptidyl-peptidase_I"/>
</dbReference>
<evidence type="ECO:0000256" key="2">
    <source>
        <dbReference type="ARBA" id="ARBA00022801"/>
    </source>
</evidence>
<dbReference type="PROSITE" id="PS51257">
    <property type="entry name" value="PROKAR_LIPOPROTEIN"/>
    <property type="match status" value="1"/>
</dbReference>
<feature type="signal peptide" evidence="4">
    <location>
        <begin position="1"/>
        <end position="24"/>
    </location>
</feature>
<dbReference type="PROSITE" id="PS51695">
    <property type="entry name" value="SEDOLISIN"/>
    <property type="match status" value="1"/>
</dbReference>
<reference evidence="6 7" key="1">
    <citation type="submission" date="2019-01" db="EMBL/GenBank/DDBJ databases">
        <title>Ktedonosporobacter rubrisoli SCAWS-G2.</title>
        <authorList>
            <person name="Huang Y."/>
            <person name="Yan B."/>
        </authorList>
    </citation>
    <scope>NUCLEOTIDE SEQUENCE [LARGE SCALE GENOMIC DNA]</scope>
    <source>
        <strain evidence="6 7">SCAWS-G2</strain>
    </source>
</reference>
<dbReference type="RefSeq" id="WP_129890268.1">
    <property type="nucleotide sequence ID" value="NZ_CP035758.1"/>
</dbReference>